<evidence type="ECO:0000256" key="1">
    <source>
        <dbReference type="ARBA" id="ARBA00009865"/>
    </source>
</evidence>
<dbReference type="InterPro" id="IPR023296">
    <property type="entry name" value="Glyco_hydro_beta-prop_sf"/>
</dbReference>
<keyword evidence="2 4" id="KW-0378">Hydrolase</keyword>
<dbReference type="Pfam" id="PF17851">
    <property type="entry name" value="GH43_C2"/>
    <property type="match status" value="1"/>
</dbReference>
<dbReference type="PANTHER" id="PTHR42812:SF12">
    <property type="entry name" value="BETA-XYLOSIDASE-RELATED"/>
    <property type="match status" value="1"/>
</dbReference>
<dbReference type="InterPro" id="IPR006710">
    <property type="entry name" value="Glyco_hydro_43"/>
</dbReference>
<keyword evidence="8" id="KW-1185">Reference proteome</keyword>
<proteinExistence type="inferred from homology"/>
<accession>A0ABU2XJP0</accession>
<evidence type="ECO:0000256" key="4">
    <source>
        <dbReference type="RuleBase" id="RU361187"/>
    </source>
</evidence>
<sequence>MTAGHIRNPVLPGFHPDPSIVRVGADYFLATSTFEWFPGVPVHRSTDLVHWEPAGHILDRADLLDLRGIPDSAGVWAPSLSYHDGRFWLVYSIVRTIGHPYKDVDNYLVTAPDISGPWSEPVFLNSSGFDPSLFHDEDGRTWLLNIQWDPRDGHPAFAGILLQEYDPGKQALIGAPRTILTHEVLIEGPNVYRRDGWYYLMLAEGGTGWNHGILMARSRELAGPYELDPAGSLMTTRDAPEWPLQKAGHGELVRTAEGEWFLAHLASRPVRTRDGDRCVLGRETCLQRVAWTDDGWLRLADGGRLPSLEVAAPRGAAPAPVPVPPARDDFDAPTLAPYWNTLRAPANPQWLSLTERPGHLRLRGRQSPHSRYDQSLLARRLTSVRCEATTVVDFRPSHFSQLAGLICWYDTTTHYYLRLTHVEGRGRVVGVVLTDDGAYGELPNSELDVDDWPLVHLRARFDGPELRFAASPDGVSWQDVGPVLEATRLSDDYGKRLRFTGAFVGVCVQDLGGTRAVADFDWFELQDMGEDGAGEDGAGQDSPSAGKTDASRKRRR</sequence>
<evidence type="ECO:0000256" key="5">
    <source>
        <dbReference type="SAM" id="MobiDB-lite"/>
    </source>
</evidence>
<dbReference type="Pfam" id="PF04616">
    <property type="entry name" value="Glyco_hydro_43"/>
    <property type="match status" value="1"/>
</dbReference>
<feature type="domain" description="Beta-xylosidase C-terminal Concanavalin A-like" evidence="6">
    <location>
        <begin position="327"/>
        <end position="525"/>
    </location>
</feature>
<dbReference type="InterPro" id="IPR013320">
    <property type="entry name" value="ConA-like_dom_sf"/>
</dbReference>
<evidence type="ECO:0000259" key="6">
    <source>
        <dbReference type="Pfam" id="PF17851"/>
    </source>
</evidence>
<evidence type="ECO:0000256" key="2">
    <source>
        <dbReference type="ARBA" id="ARBA00022801"/>
    </source>
</evidence>
<dbReference type="CDD" id="cd09000">
    <property type="entry name" value="GH43_SXA-like"/>
    <property type="match status" value="1"/>
</dbReference>
<protein>
    <submittedName>
        <fullName evidence="7">Glycoside hydrolase family 43 protein</fullName>
    </submittedName>
</protein>
<name>A0ABU2XJP0_9ACTN</name>
<dbReference type="SUPFAM" id="SSF49899">
    <property type="entry name" value="Concanavalin A-like lectins/glucanases"/>
    <property type="match status" value="1"/>
</dbReference>
<comment type="caution">
    <text evidence="7">The sequence shown here is derived from an EMBL/GenBank/DDBJ whole genome shotgun (WGS) entry which is preliminary data.</text>
</comment>
<dbReference type="SUPFAM" id="SSF75005">
    <property type="entry name" value="Arabinanase/levansucrase/invertase"/>
    <property type="match status" value="1"/>
</dbReference>
<dbReference type="GO" id="GO:0016787">
    <property type="term" value="F:hydrolase activity"/>
    <property type="evidence" value="ECO:0007669"/>
    <property type="project" value="UniProtKB-KW"/>
</dbReference>
<evidence type="ECO:0000313" key="8">
    <source>
        <dbReference type="Proteomes" id="UP001180754"/>
    </source>
</evidence>
<dbReference type="PANTHER" id="PTHR42812">
    <property type="entry name" value="BETA-XYLOSIDASE"/>
    <property type="match status" value="1"/>
</dbReference>
<dbReference type="InterPro" id="IPR041542">
    <property type="entry name" value="GH43_C2"/>
</dbReference>
<dbReference type="Gene3D" id="2.115.10.20">
    <property type="entry name" value="Glycosyl hydrolase domain, family 43"/>
    <property type="match status" value="1"/>
</dbReference>
<keyword evidence="3 4" id="KW-0326">Glycosidase</keyword>
<evidence type="ECO:0000313" key="7">
    <source>
        <dbReference type="EMBL" id="MDT0545113.1"/>
    </source>
</evidence>
<organism evidence="7 8">
    <name type="scientific">Streptomyces lonegramiae</name>
    <dbReference type="NCBI Taxonomy" id="3075524"/>
    <lineage>
        <taxon>Bacteria</taxon>
        <taxon>Bacillati</taxon>
        <taxon>Actinomycetota</taxon>
        <taxon>Actinomycetes</taxon>
        <taxon>Kitasatosporales</taxon>
        <taxon>Streptomycetaceae</taxon>
        <taxon>Streptomyces</taxon>
    </lineage>
</organism>
<feature type="region of interest" description="Disordered" evidence="5">
    <location>
        <begin position="528"/>
        <end position="556"/>
    </location>
</feature>
<dbReference type="EMBL" id="JAVRFD010000009">
    <property type="protein sequence ID" value="MDT0545113.1"/>
    <property type="molecule type" value="Genomic_DNA"/>
</dbReference>
<dbReference type="Proteomes" id="UP001180754">
    <property type="component" value="Unassembled WGS sequence"/>
</dbReference>
<gene>
    <name evidence="7" type="ORF">RND15_20715</name>
</gene>
<dbReference type="InterPro" id="IPR051795">
    <property type="entry name" value="Glycosyl_Hydrlase_43"/>
</dbReference>
<reference evidence="7" key="1">
    <citation type="submission" date="2024-05" db="EMBL/GenBank/DDBJ databases">
        <title>30 novel species of actinomycetes from the DSMZ collection.</title>
        <authorList>
            <person name="Nouioui I."/>
        </authorList>
    </citation>
    <scope>NUCLEOTIDE SEQUENCE</scope>
    <source>
        <strain evidence="7">DSM 41529</strain>
    </source>
</reference>
<dbReference type="Gene3D" id="2.60.120.200">
    <property type="match status" value="1"/>
</dbReference>
<evidence type="ECO:0000256" key="3">
    <source>
        <dbReference type="ARBA" id="ARBA00023295"/>
    </source>
</evidence>
<comment type="similarity">
    <text evidence="1 4">Belongs to the glycosyl hydrolase 43 family.</text>
</comment>
<dbReference type="RefSeq" id="WP_311725582.1">
    <property type="nucleotide sequence ID" value="NZ_JAVRFD010000009.1"/>
</dbReference>